<accession>A0A146K169</accession>
<gene>
    <name evidence="2" type="ORF">TPC1_30287</name>
</gene>
<feature type="non-terminal residue" evidence="2">
    <location>
        <position position="1"/>
    </location>
</feature>
<evidence type="ECO:0000256" key="1">
    <source>
        <dbReference type="SAM" id="Coils"/>
    </source>
</evidence>
<name>A0A146K169_9EUKA</name>
<protein>
    <submittedName>
        <fullName evidence="2">Uncharacterized protein</fullName>
    </submittedName>
</protein>
<feature type="coiled-coil region" evidence="1">
    <location>
        <begin position="35"/>
        <end position="136"/>
    </location>
</feature>
<feature type="coiled-coil region" evidence="1">
    <location>
        <begin position="528"/>
        <end position="653"/>
    </location>
</feature>
<feature type="coiled-coil region" evidence="1">
    <location>
        <begin position="165"/>
        <end position="483"/>
    </location>
</feature>
<reference evidence="2" key="1">
    <citation type="submission" date="2015-07" db="EMBL/GenBank/DDBJ databases">
        <title>Adaptation to a free-living lifestyle via gene acquisitions in the diplomonad Trepomonas sp. PC1.</title>
        <authorList>
            <person name="Xu F."/>
            <person name="Jerlstrom-Hultqvist J."/>
            <person name="Kolisko M."/>
            <person name="Simpson A.G.B."/>
            <person name="Roger A.J."/>
            <person name="Svard S.G."/>
            <person name="Andersson J.O."/>
        </authorList>
    </citation>
    <scope>NUCLEOTIDE SEQUENCE</scope>
    <source>
        <strain evidence="2">PC1</strain>
    </source>
</reference>
<evidence type="ECO:0000313" key="2">
    <source>
        <dbReference type="EMBL" id="JAP90218.1"/>
    </source>
</evidence>
<sequence length="744" mass="86944">EDSIKTLEQLKEESTIFKNQSSANQLNLKQQILDLQQQNEARAQETDTLKFEKNQLAENLELLSVESQKHKNSVKELKSKSEMQNLTIIGLENQLQQLQSKIQADETEISGLQTSIKQKEDQIAILRQQISQSKTERYQFEQSIKNFELLELDKEKQLSQNHEIIQNLQSQIQLLQSTVKEKEDQNALNDQTIKETTEKLENLSEKCQNLEADAMEFQEQIAVLSGKLVQKAELICQFEGKFERQEQSIKTKDQEIQQLSQQIEVLGKQIEHDSQLLSAQTQQHTDLKSLYQLLQKQSNEQILQINELQDKLQLTEGQLSKVREKSDLIAQRQGEENDMLLISQQKAEQLAQSLELKLQKSEQQSKSLLQQISQLQMHNEQIKSDYLELEKQNDKLQQLQAQGELSVNELTNQLQKTQNQLNQQLENNNLMKEKLNNQEKSIDQIKFQSIDYLQQSNDKEIKIVALSADNAKLEKQLGVVEERLCKMQSDYEQRISYLQQQNDSLVQKQFQLNIQKIYDEVASQKQKFTDSQKENLILQQKIAQLEQKLEQKQQRIYKKYDKTMQFEDLTADFLQKEKENLELLAQIKSYQAQVQQLNQLFDQQKTEKQNIENQLIEHKEKLFQCQRDFKASLQRQKEAFQEITAKFEILQRKSVFQSQNPSFVDGFQENPMTNVGKKVKFLAKKIMDGENKVYGQLLLLIIQKQMNQQSGFVCLRELDGKEIDELQNLFNRKIELGDLLTGSA</sequence>
<dbReference type="EMBL" id="GDID01006388">
    <property type="protein sequence ID" value="JAP90218.1"/>
    <property type="molecule type" value="Transcribed_RNA"/>
</dbReference>
<feature type="non-terminal residue" evidence="2">
    <location>
        <position position="744"/>
    </location>
</feature>
<dbReference type="AlphaFoldDB" id="A0A146K169"/>
<organism evidence="2">
    <name type="scientific">Trepomonas sp. PC1</name>
    <dbReference type="NCBI Taxonomy" id="1076344"/>
    <lineage>
        <taxon>Eukaryota</taxon>
        <taxon>Metamonada</taxon>
        <taxon>Diplomonadida</taxon>
        <taxon>Hexamitidae</taxon>
        <taxon>Hexamitinae</taxon>
        <taxon>Trepomonas</taxon>
    </lineage>
</organism>
<proteinExistence type="predicted"/>
<keyword evidence="1" id="KW-0175">Coiled coil</keyword>